<gene>
    <name evidence="1" type="ORF">EKH79_14055</name>
</gene>
<proteinExistence type="predicted"/>
<dbReference type="RefSeq" id="WP_126674478.1">
    <property type="nucleotide sequence ID" value="NZ_RYZR01000007.1"/>
</dbReference>
<sequence>MTTQSRDSGLGMLVELTATESSPIELQLNIEQLSLLRALGRELAANSMWWREERPAPEKSVVEIRLLGDDKYAIKFRDVIGVVRLGDLQVRVRPKIPESHFSHIIRRSDIAPRTASSVANVDAGADYSQLLALWCVTESEALLRRGLRWDYSEYVEELHEVRGRLDTLSTAMANHLGRPVAACAFEELGEDTSLNRVLKAACQSIATRSKFEPPIRRAANRVVNRMESVSQLKAADRHVRLSRLTSSYRRALPLAKLVLESSGISANVGHYAGSAFLIRTPELIENGLRNIISDGLHGANVRKQRLLLGETGISINPDLVFGGGMAIGDIKYRHLGPDWDRNSLYQAVAFATGFHANHCGIFGFSAGIDAKVPKKVPVGHVLARSFAWRAAQDLPPHESEKLLLREVNHWLSEVR</sequence>
<accession>A0A3S0PCT1</accession>
<dbReference type="EMBL" id="RYZR01000007">
    <property type="protein sequence ID" value="RUL62034.1"/>
    <property type="molecule type" value="Genomic_DNA"/>
</dbReference>
<dbReference type="OrthoDB" id="5500856at2"/>
<dbReference type="InterPro" id="IPR019292">
    <property type="entry name" value="McrC"/>
</dbReference>
<comment type="caution">
    <text evidence="1">The sequence shown here is derived from an EMBL/GenBank/DDBJ whole genome shotgun (WGS) entry which is preliminary data.</text>
</comment>
<name>A0A3S0PCT1_9GAMM</name>
<protein>
    <recommendedName>
        <fullName evidence="3">Restriction endonuclease</fullName>
    </recommendedName>
</protein>
<reference evidence="1 2" key="1">
    <citation type="submission" date="2018-12" db="EMBL/GenBank/DDBJ databases">
        <title>Dyella dinghuensis sp. nov. DHOA06 and Dyella choica sp. nov. 4M-K27, isolated from forest soil.</title>
        <authorList>
            <person name="Qiu L.-H."/>
            <person name="Gao Z.-H."/>
        </authorList>
    </citation>
    <scope>NUCLEOTIDE SEQUENCE [LARGE SCALE GENOMIC DNA]</scope>
    <source>
        <strain evidence="1 2">DHOA06</strain>
    </source>
</reference>
<keyword evidence="2" id="KW-1185">Reference proteome</keyword>
<evidence type="ECO:0008006" key="3">
    <source>
        <dbReference type="Google" id="ProtNLM"/>
    </source>
</evidence>
<evidence type="ECO:0000313" key="2">
    <source>
        <dbReference type="Proteomes" id="UP000267077"/>
    </source>
</evidence>
<dbReference type="PANTHER" id="PTHR38733">
    <property type="entry name" value="PROTEIN MCRC"/>
    <property type="match status" value="1"/>
</dbReference>
<dbReference type="AlphaFoldDB" id="A0A3S0PCT1"/>
<dbReference type="Pfam" id="PF10117">
    <property type="entry name" value="McrBC"/>
    <property type="match status" value="1"/>
</dbReference>
<dbReference type="PANTHER" id="PTHR38733:SF1">
    <property type="entry name" value="TYPE IV METHYL-DIRECTED RESTRICTION ENZYME ECOKMCRBC"/>
    <property type="match status" value="1"/>
</dbReference>
<evidence type="ECO:0000313" key="1">
    <source>
        <dbReference type="EMBL" id="RUL62034.1"/>
    </source>
</evidence>
<organism evidence="1 2">
    <name type="scientific">Dyella dinghuensis</name>
    <dbReference type="NCBI Taxonomy" id="1920169"/>
    <lineage>
        <taxon>Bacteria</taxon>
        <taxon>Pseudomonadati</taxon>
        <taxon>Pseudomonadota</taxon>
        <taxon>Gammaproteobacteria</taxon>
        <taxon>Lysobacterales</taxon>
        <taxon>Rhodanobacteraceae</taxon>
        <taxon>Dyella</taxon>
    </lineage>
</organism>
<dbReference type="Proteomes" id="UP000267077">
    <property type="component" value="Unassembled WGS sequence"/>
</dbReference>